<evidence type="ECO:0000256" key="8">
    <source>
        <dbReference type="ARBA" id="ARBA00022975"/>
    </source>
</evidence>
<reference evidence="12" key="2">
    <citation type="journal article" date="2014" name="ISME J.">
        <title>Microbial stratification in low pH oxic and suboxic macroscopic growths along an acid mine drainage.</title>
        <authorList>
            <person name="Mendez-Garcia C."/>
            <person name="Mesa V."/>
            <person name="Sprenger R.R."/>
            <person name="Richter M."/>
            <person name="Diez M.S."/>
            <person name="Solano J."/>
            <person name="Bargiela R."/>
            <person name="Golyshina O.V."/>
            <person name="Manteca A."/>
            <person name="Ramos J.L."/>
            <person name="Gallego J.R."/>
            <person name="Llorente I."/>
            <person name="Martins Dos Santos V.A."/>
            <person name="Jensen O.N."/>
            <person name="Pelaez A.I."/>
            <person name="Sanchez J."/>
            <person name="Ferrer M."/>
        </authorList>
    </citation>
    <scope>NUCLEOTIDE SEQUENCE</scope>
</reference>
<dbReference type="InterPro" id="IPR004468">
    <property type="entry name" value="CTP_synthase"/>
</dbReference>
<keyword evidence="2" id="KW-0436">Ligase</keyword>
<feature type="non-terminal residue" evidence="12">
    <location>
        <position position="276"/>
    </location>
</feature>
<evidence type="ECO:0000256" key="7">
    <source>
        <dbReference type="ARBA" id="ARBA00022962"/>
    </source>
</evidence>
<dbReference type="InterPro" id="IPR017456">
    <property type="entry name" value="CTP_synthase_N"/>
</dbReference>
<evidence type="ECO:0000256" key="6">
    <source>
        <dbReference type="ARBA" id="ARBA00022842"/>
    </source>
</evidence>
<proteinExistence type="predicted"/>
<feature type="domain" description="CTP synthase N-terminal" evidence="11">
    <location>
        <begin position="2"/>
        <end position="265"/>
    </location>
</feature>
<dbReference type="GO" id="GO:0005524">
    <property type="term" value="F:ATP binding"/>
    <property type="evidence" value="ECO:0007669"/>
    <property type="project" value="UniProtKB-KW"/>
</dbReference>
<evidence type="ECO:0000313" key="12">
    <source>
        <dbReference type="EMBL" id="EQD26749.1"/>
    </source>
</evidence>
<sequence>MRYVIITGGVLSGIGKGTIASSICYLLKSSGLKITALKIDPYLNYDAGTMNPYQHGEVFVLDDGSEVDLDLGNYERYLDKNLTGDNNLTTGKIYKEVIERERRGEYLGNTVQIIPHITNEIKRRIKKVAAADSLDVVVIEVGGTVGDIESMPFLEAIRQLRREEPGKVLVGHVTLVPSIGSNEELKTKPTQHSVKSLREIGIQPDMILCRSSKKLDAEAKQRISLFTDVSEESVISVHDVSNVYLIPEIMAKQGIVDIIKKTLSIGSEPFTDIWME</sequence>
<gene>
    <name evidence="12" type="ORF">B1A_21782</name>
</gene>
<dbReference type="InterPro" id="IPR027417">
    <property type="entry name" value="P-loop_NTPase"/>
</dbReference>
<comment type="caution">
    <text evidence="12">The sequence shown here is derived from an EMBL/GenBank/DDBJ whole genome shotgun (WGS) entry which is preliminary data.</text>
</comment>
<dbReference type="CDD" id="cd03113">
    <property type="entry name" value="CTPS_N"/>
    <property type="match status" value="1"/>
</dbReference>
<dbReference type="EC" id="6.3.4.2" evidence="1"/>
<evidence type="ECO:0000256" key="2">
    <source>
        <dbReference type="ARBA" id="ARBA00022598"/>
    </source>
</evidence>
<evidence type="ECO:0000256" key="5">
    <source>
        <dbReference type="ARBA" id="ARBA00022840"/>
    </source>
</evidence>
<keyword evidence="7" id="KW-0315">Glutamine amidotransferase</keyword>
<dbReference type="GO" id="GO:0006241">
    <property type="term" value="P:CTP biosynthetic process"/>
    <property type="evidence" value="ECO:0007669"/>
    <property type="project" value="TreeGrafter"/>
</dbReference>
<dbReference type="GO" id="GO:0042802">
    <property type="term" value="F:identical protein binding"/>
    <property type="evidence" value="ECO:0007669"/>
    <property type="project" value="TreeGrafter"/>
</dbReference>
<comment type="catalytic activity">
    <reaction evidence="9">
        <text>UTP + L-glutamine + ATP + H2O = CTP + L-glutamate + ADP + phosphate + 2 H(+)</text>
        <dbReference type="Rhea" id="RHEA:26426"/>
        <dbReference type="ChEBI" id="CHEBI:15377"/>
        <dbReference type="ChEBI" id="CHEBI:15378"/>
        <dbReference type="ChEBI" id="CHEBI:29985"/>
        <dbReference type="ChEBI" id="CHEBI:30616"/>
        <dbReference type="ChEBI" id="CHEBI:37563"/>
        <dbReference type="ChEBI" id="CHEBI:43474"/>
        <dbReference type="ChEBI" id="CHEBI:46398"/>
        <dbReference type="ChEBI" id="CHEBI:58359"/>
        <dbReference type="ChEBI" id="CHEBI:456216"/>
        <dbReference type="EC" id="6.3.4.2"/>
    </reaction>
</comment>
<reference evidence="12" key="1">
    <citation type="submission" date="2013-08" db="EMBL/GenBank/DDBJ databases">
        <authorList>
            <person name="Mendez C."/>
            <person name="Richter M."/>
            <person name="Ferrer M."/>
            <person name="Sanchez J."/>
        </authorList>
    </citation>
    <scope>NUCLEOTIDE SEQUENCE</scope>
</reference>
<evidence type="ECO:0000259" key="11">
    <source>
        <dbReference type="Pfam" id="PF06418"/>
    </source>
</evidence>
<evidence type="ECO:0000256" key="10">
    <source>
        <dbReference type="ARBA" id="ARBA00060693"/>
    </source>
</evidence>
<name>T0ZD70_9ZZZZ</name>
<evidence type="ECO:0000256" key="3">
    <source>
        <dbReference type="ARBA" id="ARBA00022723"/>
    </source>
</evidence>
<dbReference type="SUPFAM" id="SSF52540">
    <property type="entry name" value="P-loop containing nucleoside triphosphate hydrolases"/>
    <property type="match status" value="1"/>
</dbReference>
<dbReference type="PANTHER" id="PTHR11550">
    <property type="entry name" value="CTP SYNTHASE"/>
    <property type="match status" value="1"/>
</dbReference>
<keyword evidence="6" id="KW-0460">Magnesium</keyword>
<keyword evidence="3" id="KW-0479">Metal-binding</keyword>
<evidence type="ECO:0000256" key="1">
    <source>
        <dbReference type="ARBA" id="ARBA00012291"/>
    </source>
</evidence>
<dbReference type="Pfam" id="PF06418">
    <property type="entry name" value="CTP_synth_N"/>
    <property type="match status" value="1"/>
</dbReference>
<comment type="pathway">
    <text evidence="10">Pyrimidine metabolism.</text>
</comment>
<dbReference type="AlphaFoldDB" id="T0ZD70"/>
<dbReference type="NCBIfam" id="NF003792">
    <property type="entry name" value="PRK05380.1"/>
    <property type="match status" value="1"/>
</dbReference>
<keyword evidence="8" id="KW-0665">Pyrimidine biosynthesis</keyword>
<dbReference type="EMBL" id="AUZX01016100">
    <property type="protein sequence ID" value="EQD26749.1"/>
    <property type="molecule type" value="Genomic_DNA"/>
</dbReference>
<dbReference type="GO" id="GO:0046872">
    <property type="term" value="F:metal ion binding"/>
    <property type="evidence" value="ECO:0007669"/>
    <property type="project" value="UniProtKB-KW"/>
</dbReference>
<dbReference type="GO" id="GO:0003883">
    <property type="term" value="F:CTP synthase activity"/>
    <property type="evidence" value="ECO:0007669"/>
    <property type="project" value="UniProtKB-EC"/>
</dbReference>
<protein>
    <recommendedName>
        <fullName evidence="1">CTP synthase (glutamine hydrolyzing)</fullName>
        <ecNumber evidence="1">6.3.4.2</ecNumber>
    </recommendedName>
</protein>
<evidence type="ECO:0000256" key="4">
    <source>
        <dbReference type="ARBA" id="ARBA00022741"/>
    </source>
</evidence>
<dbReference type="FunFam" id="3.40.50.300:FF:000009">
    <property type="entry name" value="CTP synthase"/>
    <property type="match status" value="1"/>
</dbReference>
<dbReference type="GO" id="GO:0019856">
    <property type="term" value="P:pyrimidine nucleobase biosynthetic process"/>
    <property type="evidence" value="ECO:0007669"/>
    <property type="project" value="TreeGrafter"/>
</dbReference>
<dbReference type="Gene3D" id="3.40.50.300">
    <property type="entry name" value="P-loop containing nucleotide triphosphate hydrolases"/>
    <property type="match status" value="1"/>
</dbReference>
<dbReference type="PANTHER" id="PTHR11550:SF0">
    <property type="entry name" value="CTP SYNTHASE-RELATED"/>
    <property type="match status" value="1"/>
</dbReference>
<evidence type="ECO:0000256" key="9">
    <source>
        <dbReference type="ARBA" id="ARBA00047781"/>
    </source>
</evidence>
<keyword evidence="5" id="KW-0067">ATP-binding</keyword>
<accession>T0ZD70</accession>
<organism evidence="12">
    <name type="scientific">mine drainage metagenome</name>
    <dbReference type="NCBI Taxonomy" id="410659"/>
    <lineage>
        <taxon>unclassified sequences</taxon>
        <taxon>metagenomes</taxon>
        <taxon>ecological metagenomes</taxon>
    </lineage>
</organism>
<keyword evidence="4" id="KW-0547">Nucleotide-binding</keyword>